<dbReference type="Pfam" id="PF17210">
    <property type="entry name" value="SdrD_B"/>
    <property type="match status" value="1"/>
</dbReference>
<feature type="region of interest" description="Disordered" evidence="5">
    <location>
        <begin position="2036"/>
        <end position="2065"/>
    </location>
</feature>
<dbReference type="SUPFAM" id="SSF56925">
    <property type="entry name" value="OMPA-like"/>
    <property type="match status" value="1"/>
</dbReference>
<dbReference type="InterPro" id="IPR001434">
    <property type="entry name" value="OmcB-like_DUF11"/>
</dbReference>
<keyword evidence="9" id="KW-1185">Reference proteome</keyword>
<dbReference type="RefSeq" id="WP_078920938.1">
    <property type="nucleotide sequence ID" value="NZ_FUYB01000002.1"/>
</dbReference>
<evidence type="ECO:0000256" key="2">
    <source>
        <dbReference type="ARBA" id="ARBA00022525"/>
    </source>
</evidence>
<sequence length="2065" mass="224989">MLRILSALMLFMLISVLSYGQAATAPGVKITNQAEASYVYKTKNGTLVKASSLSNVASLVVAPLLAVEQNQDQTQASNVGKPVSFPHTVTNTGNQADYYLLSVTNMTGDNGNLENLKIYLDENGNGQVDPGEPELTKTDLLKPGESIQVVVVGTVPSTSQPGDQFTIKLTTTSITDPKVIDSDIDTVNIKQGAVIQLNQTGDVDCQVKQAIGDRSYHEINFKNTGSQAPEGRSINIGGLNYTGILIEEVIATEYFTLLKQPAFFVQPSQGMLLVANALGHWSLYSAWDGSSPISKIGVLIPANYLAANQGGKFGYTLAVSKLPAEETVINQQATIDTNGDGTPDFQSNTVCNTLIVDPIIKDRDGQDIEGTVFDSVALSGVSNAKVDLISVADNVVVKTVYTDANGDFKFTGLEVGEYYIRTTPPSPYTAPSTHPPAEYTTTKYDQVRQASYGLAGYSGSSTNAGLITVVESTTSYTLDIPVDHTSTPTTEIAIQKQASKATVSIGELVAYTVKIRNTSSEDLYNTIIRDLLPVGFKYINGTAKLGNEFISDPLLTSTNGRSQLEFRIGNFPAGTELTLSYMTQATASATQSEGINTAQAIGYGANNTAISSPTASAQVQLQKVGVLSDRAILFGRLALEKGCPIGTPEEQANGYPLAGVRLYMEDGTYVITDINGQYSLYGLQPGVHVLKVDQHTVPTGLDFHVIDMAQAGDPDSRFVDLIPGDFYRADFVAGCPQVETRTIQECAEPKTKQIQECTQKPVVTTTTEMATRTVKNPVQAIHFDSGKAVIPAEYLQKLNKVVQMTKDKQNVRFQFVGHTDNERLKPSTKAQFGTNQGLSEARAREVADYVQQNLGQTIQISVAGRGETQPIASNANPQGMAKNRRVELILSYDEPVQKQVQQEQVQQECTTREVADERSAGCTTRTVTVDNPAINALLAKNKTTAQGWNNEIQNLDPANADNLQNLARFADKNGDISNGLMEAHRQQVKKQQENFATEHAAEIEQQTQEPAIPNPKEVVKTLTNDQAKNGTWLWPLSDTSLDGRFMVVVRAETDPVLLVNGQAVSSSQLGEQIVNKSAKAQVLAWYGVDLQEGMNEIKVVAKDGFGNERTLAEKTVKRPSAGVAIKLKVDGTLTADSGRSTVPVHIEILDVNNYPAKGTYFLTLEASDGSWAEPDIQDQVPGHQVKVTNGTRTVHLRSSSTSGEIKLRISTGTLQSETDLAQIAEMRPLIAVGLLDLRAHTGYAKGYKSLGLTQLDPNAEGTEFDGRSALFVKGRIRGDMHLTMAYDSAKDKEAELLRDINPDEYYRVYGDSSLRGFEAQSRSKLYVKVEKDRNSAMWGDYITDNDANSADIARVSRTLTGFNGVYNNGQTRLQMFAAQQDNLRGYEEIPGNGTAMHYQLQGHPIVRNSDIVEIITRDRGNIGLITKTEKLERFRDYSLNEVTGYISFHKVIPTLDEDLNPVSIRISYDRVEQGDDYLVAGVRLLHRFTDEFSAGASYTKDDHRTEGSDVAGVFAQYKTADTEIQAGVSKMTHANGDEDGTAVRLQASKKWNENSRTQITAVQADAGYTNSTGGVTADRRELKLTHEQKLTANLEGKAELTHSESLSTEDQRQTAELSVTTKLEDWKLKGGVRHIRQEDANGQENINTAMVGVERNIKIFERNGNVKAEYEREIGGSSDRQRASVGADLEINDKTKAYIRYEQADRLSSGSLAGAVDTSNSLVAGVKTQVLPSTELYSEYRIEGDISGEDMVAVNGAKATFDLEKNLVVTPGIEFMNYDGNSEKSDSVAASVGLSDTRDPDAKKLLRLETRHSDDEKYYGASGTYVQKLNESTTVMAQDELRYQQFEDGREDAMQNTLTLAAAHRPAGDGDYNALYAYKWDKNDADNTNTHILSTQQHYRVNEEVDVSGRLGAKHQALAGDNTETSSNAVLADGRVLWDLNERFSFDVHGGLLNSSDAETAYSLGAGVAFNLIDNVRLGAGYNFIGFSDSDLDSEGFNAQGGYVGLQMKADEALFGWLAGDKPACAPQYMAGRDQLNAEAKRAEDDCNKNNNEKKAANHEQNPTE</sequence>
<dbReference type="InterPro" id="IPR033764">
    <property type="entry name" value="Sdr_B"/>
</dbReference>
<dbReference type="InterPro" id="IPR013783">
    <property type="entry name" value="Ig-like_fold"/>
</dbReference>
<evidence type="ECO:0000313" key="9">
    <source>
        <dbReference type="Proteomes" id="UP000190460"/>
    </source>
</evidence>
<feature type="compositionally biased region" description="Basic and acidic residues" evidence="5">
    <location>
        <begin position="2039"/>
        <end position="2058"/>
    </location>
</feature>
<dbReference type="NCBIfam" id="TIGR01451">
    <property type="entry name" value="B_ant_repeat"/>
    <property type="match status" value="1"/>
</dbReference>
<dbReference type="SUPFAM" id="SSF56935">
    <property type="entry name" value="Porins"/>
    <property type="match status" value="1"/>
</dbReference>
<dbReference type="InterPro" id="IPR036737">
    <property type="entry name" value="OmpA-like_sf"/>
</dbReference>
<dbReference type="PANTHER" id="PTHR30329:SF19">
    <property type="entry name" value="OUTER MEMBRANE PROTEIN, OMPA FAMILY"/>
    <property type="match status" value="1"/>
</dbReference>
<dbReference type="GO" id="GO:0016020">
    <property type="term" value="C:membrane"/>
    <property type="evidence" value="ECO:0007669"/>
    <property type="project" value="UniProtKB-UniRule"/>
</dbReference>
<dbReference type="Pfam" id="PF00691">
    <property type="entry name" value="OmpA"/>
    <property type="match status" value="1"/>
</dbReference>
<dbReference type="CDD" id="cd07185">
    <property type="entry name" value="OmpA_C-like"/>
    <property type="match status" value="1"/>
</dbReference>
<gene>
    <name evidence="8" type="ORF">SAMN02745130_00430</name>
</gene>
<feature type="domain" description="OmpA-like" evidence="7">
    <location>
        <begin position="770"/>
        <end position="894"/>
    </location>
</feature>
<proteinExistence type="predicted"/>
<dbReference type="InterPro" id="IPR050330">
    <property type="entry name" value="Bact_OuterMem_StrucFunc"/>
</dbReference>
<dbReference type="Pfam" id="PF01345">
    <property type="entry name" value="DUF11"/>
    <property type="match status" value="1"/>
</dbReference>
<evidence type="ECO:0000256" key="5">
    <source>
        <dbReference type="SAM" id="MobiDB-lite"/>
    </source>
</evidence>
<dbReference type="STRING" id="92487.SAMN02745130_00430"/>
<evidence type="ECO:0000256" key="4">
    <source>
        <dbReference type="PROSITE-ProRule" id="PRU00473"/>
    </source>
</evidence>
<protein>
    <submittedName>
        <fullName evidence="8">Conserved repeat domain-containing protein</fullName>
    </submittedName>
</protein>
<feature type="signal peptide" evidence="6">
    <location>
        <begin position="1"/>
        <end position="22"/>
    </location>
</feature>
<keyword evidence="2" id="KW-0964">Secreted</keyword>
<accession>A0A1T4VXS7</accession>
<feature type="chain" id="PRO_5012256287" evidence="6">
    <location>
        <begin position="23"/>
        <end position="2065"/>
    </location>
</feature>
<evidence type="ECO:0000313" key="8">
    <source>
        <dbReference type="EMBL" id="SKA69301.1"/>
    </source>
</evidence>
<dbReference type="SUPFAM" id="SSF103088">
    <property type="entry name" value="OmpA-like"/>
    <property type="match status" value="1"/>
</dbReference>
<dbReference type="EMBL" id="FUYB01000002">
    <property type="protein sequence ID" value="SKA69301.1"/>
    <property type="molecule type" value="Genomic_DNA"/>
</dbReference>
<evidence type="ECO:0000256" key="3">
    <source>
        <dbReference type="ARBA" id="ARBA00022729"/>
    </source>
</evidence>
<dbReference type="PROSITE" id="PS51123">
    <property type="entry name" value="OMPA_2"/>
    <property type="match status" value="1"/>
</dbReference>
<dbReference type="Proteomes" id="UP000190460">
    <property type="component" value="Unassembled WGS sequence"/>
</dbReference>
<reference evidence="8 9" key="1">
    <citation type="submission" date="2017-02" db="EMBL/GenBank/DDBJ databases">
        <authorList>
            <person name="Peterson S.W."/>
        </authorList>
    </citation>
    <scope>NUCLEOTIDE SEQUENCE [LARGE SCALE GENOMIC DNA]</scope>
    <source>
        <strain evidence="8 9">ATCC 49788</strain>
    </source>
</reference>
<dbReference type="InterPro" id="IPR006665">
    <property type="entry name" value="OmpA-like"/>
</dbReference>
<dbReference type="Gene3D" id="2.60.40.10">
    <property type="entry name" value="Immunoglobulins"/>
    <property type="match status" value="1"/>
</dbReference>
<keyword evidence="4" id="KW-0472">Membrane</keyword>
<dbReference type="Gene3D" id="3.30.1330.60">
    <property type="entry name" value="OmpA-like domain"/>
    <property type="match status" value="1"/>
</dbReference>
<dbReference type="SUPFAM" id="SSF49478">
    <property type="entry name" value="Cna protein B-type domain"/>
    <property type="match status" value="1"/>
</dbReference>
<organism evidence="8 9">
    <name type="scientific">Thiothrix eikelboomii</name>
    <dbReference type="NCBI Taxonomy" id="92487"/>
    <lineage>
        <taxon>Bacteria</taxon>
        <taxon>Pseudomonadati</taxon>
        <taxon>Pseudomonadota</taxon>
        <taxon>Gammaproteobacteria</taxon>
        <taxon>Thiotrichales</taxon>
        <taxon>Thiotrichaceae</taxon>
        <taxon>Thiothrix</taxon>
    </lineage>
</organism>
<dbReference type="GO" id="GO:0005576">
    <property type="term" value="C:extracellular region"/>
    <property type="evidence" value="ECO:0007669"/>
    <property type="project" value="UniProtKB-SubCell"/>
</dbReference>
<dbReference type="InterPro" id="IPR011250">
    <property type="entry name" value="OMP/PagP_B-barrel"/>
</dbReference>
<dbReference type="InterPro" id="IPR047589">
    <property type="entry name" value="DUF11_rpt"/>
</dbReference>
<evidence type="ECO:0000256" key="6">
    <source>
        <dbReference type="SAM" id="SignalP"/>
    </source>
</evidence>
<dbReference type="OrthoDB" id="5618649at2"/>
<name>A0A1T4VXS7_9GAMM</name>
<dbReference type="PANTHER" id="PTHR30329">
    <property type="entry name" value="STATOR ELEMENT OF FLAGELLAR MOTOR COMPLEX"/>
    <property type="match status" value="1"/>
</dbReference>
<keyword evidence="3 6" id="KW-0732">Signal</keyword>
<comment type="subcellular location">
    <subcellularLocation>
        <location evidence="1">Secreted</location>
    </subcellularLocation>
</comment>
<evidence type="ECO:0000256" key="1">
    <source>
        <dbReference type="ARBA" id="ARBA00004613"/>
    </source>
</evidence>
<evidence type="ECO:0000259" key="7">
    <source>
        <dbReference type="PROSITE" id="PS51123"/>
    </source>
</evidence>